<feature type="compositionally biased region" description="Basic and acidic residues" evidence="7">
    <location>
        <begin position="1844"/>
        <end position="1854"/>
    </location>
</feature>
<feature type="transmembrane region" description="Helical" evidence="8">
    <location>
        <begin position="1152"/>
        <end position="1175"/>
    </location>
</feature>
<feature type="transmembrane region" description="Helical" evidence="8">
    <location>
        <begin position="1411"/>
        <end position="1433"/>
    </location>
</feature>
<keyword evidence="4 8" id="KW-1133">Transmembrane helix</keyword>
<dbReference type="Pfam" id="PF12796">
    <property type="entry name" value="Ank_2"/>
    <property type="match status" value="1"/>
</dbReference>
<feature type="transmembrane region" description="Helical" evidence="8">
    <location>
        <begin position="970"/>
        <end position="996"/>
    </location>
</feature>
<feature type="transmembrane region" description="Helical" evidence="8">
    <location>
        <begin position="544"/>
        <end position="571"/>
    </location>
</feature>
<evidence type="ECO:0000256" key="4">
    <source>
        <dbReference type="ARBA" id="ARBA00022989"/>
    </source>
</evidence>
<feature type="region of interest" description="Disordered" evidence="7">
    <location>
        <begin position="1797"/>
        <end position="2104"/>
    </location>
</feature>
<dbReference type="PROSITE" id="PS50297">
    <property type="entry name" value="ANK_REP_REGION"/>
    <property type="match status" value="2"/>
</dbReference>
<dbReference type="PANTHER" id="PTHR12308">
    <property type="entry name" value="ANOCTAMIN"/>
    <property type="match status" value="1"/>
</dbReference>
<evidence type="ECO:0000256" key="1">
    <source>
        <dbReference type="ARBA" id="ARBA00004141"/>
    </source>
</evidence>
<sequence length="2104" mass="226998">MSSEHSLLALCSRADWDGARALLRRGVAASQLDEADAADGLTPLLHACLDGPVDVVRLLLLAGADASAADHEGTSPLHVAAMLSKPDVMEVILTAAAVAPDVNAKDESGQTALHAAVDVSAEFEAAALECVRTLLKYGASSGVKDANGRSPRQLARLPALRAALKAPPPTGLEKVRRWCGGQGRRGGEEMARAGTGGAGGRKAGREDEAEEEAMRRGRGVAEARKGGVDEGSSMRSAGERRKGGSEEGSSMRSAGERRKGGSEEGSSMRSAGERRKGGSEEGSSMRRRRPAAGAAGGGACGPPALEAAEEEWLREEAHAEAMGTEEWDVALELLPAYAAVEVEAEEVEAAGEAVEVEWTRAKLLRHLSAPSAALRLKLLHHPAAGHAYLLVGAAPARLAREAERICLPIQLAPQLERRVSAAADDDDAAAAAAARGGEREGGDEAYAPYVRRVHDLFQRAAPPRFFSCAQRSRLLLSIMQAPLDEGGCGVSLADLQRRLVVAQTYPLHSDDERRALEGAWSMASSMALAPAPIAQLHNYLGPEFALYFAFLRLYSLWLWAPAVAGLVLAVFQESEYSSGQSVWQSYYSLAMTVWSQAALLHWGRVHATLTYQWGVAPLDQPLTTPRADPKHTRERPQFRGARLSSGFYLPSDHFVGVEPHVVPEGEPLQIVPRFPWRERTGRLALSWCCLLLCMASTILLQLGLLAVRTQFLAEADDPFWAHYGFALLSALPVEALHHCFGPLVTRLLAAQNHRSRAVYLWHHAVQLFSLLFVNRFFTPVYIASLKSLGELHLFGSRHAEVCRSRGGAPTGECVDELGAQMGALWLISFLVQNGLELAAMRAARRRASSHPHAARRAAHEAALPPPPPFGDEFVELAMSFAMVSLFAGAFPLAAALALAGNGLEGRIDTEKMLRCRQRPHADEVAGALGVWAGVLRGVALLAIACNSLMVGRTSTALPHALGRPEGEGDYGLVLALEHALLLAVAVAAVVVADVPARAVVAAARQRRIVEMVAAARGKAAAGEGRRDAALGEGELEVEEDALYEAEVGEQRRAPALSASDDPADVAVRPTLVELQSDLKEAQEDAKAASTARRRRYLERRSSAAVEPQRRRSSVALERRESEGALVSRVSWTPFRALSRASDGTARASDVGCLLPVLLLWIAMLTVALVGARLGYPPRLKWGVDFELSTCGAANGSPRELRFDDERHPHFPYAREFANAAWAPTVDNHTRPATPLRLGARDLAPADGDWRFPGRGSRSLLYVADPSRSLGVCVSSCPSPSTIADGFAAASLQCTYQFDSASEANRSAQLGNFCFPVYRSTAIAGRCVPLAPAEQSEYDAAAAQVGWTFSASSLRDLRSKLLSSEWRDDRFYAASVGDLITVWPLLLLVALLSPFLAGCSVWYVIRYPLASLAVAFTTSVCALSGVAMVCLLGGQERLNVQQHSSGWVEASGNALRVSAFILFALVGFGGASLHSLYMNCKEAFAMLHVAEVMLAQAPWALLPCVIGAMAQALFLLVWLVSASYIASSDKLEVNEHGFASGLTSSPLHGWIWLYIVGGVWTSGCIANLSHIGVVDHLSRLYWHGAEARRGAPAATIASRLLHPFPHLGSAALGAIAFPLLNPINFWANLFDLDLHWVEHWQESGFVSVALFGVGVKAGGAFGCHITRRLLPHLLPMQAKCAFLFLLHKLAVASTACCVAAIILISLPEYTIHFADDAALTDFLVPIVVLFYYAFLTAAQFTSVIDAALSVAAQCWCLDYKQNCQDLFGEHWMLAVHEATGLEELHAFFMEQLVEQEKANSLSTKPRRRSESNRDTLESVEEGRAPKRRQRNADDEGKEAHKHGKASKDSRDEKRNENRHRPKDRPIGKDGKDEKRVQPRTRPRACTDNDVEISENAAGPGNEKGRRHRQGSTEQDPAATAKPPKEKRGRGSEGGAVRKPPSTTRPGTGQRVQDERGDDGANVDLDVDKSKRTVLGASGIQNVAQPARRQDDLDVDATKKSVLDASGVPSVKQSSRRRRILPPLEDDFDGVGDARDAGWNEESRGSSDDADGRDSTLKSLAQRVNALTVAKGSLESGTERRRRLQPPTNVNSEAPQEHRRRRPNGG</sequence>
<feature type="transmembrane region" description="Helical" evidence="8">
    <location>
        <begin position="1606"/>
        <end position="1626"/>
    </location>
</feature>
<feature type="compositionally biased region" description="Basic and acidic residues" evidence="7">
    <location>
        <begin position="1807"/>
        <end position="1837"/>
    </location>
</feature>
<dbReference type="PROSITE" id="PS50088">
    <property type="entry name" value="ANK_REPEAT"/>
    <property type="match status" value="3"/>
</dbReference>
<feature type="compositionally biased region" description="Basic and acidic residues" evidence="7">
    <location>
        <begin position="212"/>
        <end position="228"/>
    </location>
</feature>
<dbReference type="Proteomes" id="UP001515480">
    <property type="component" value="Unassembled WGS sequence"/>
</dbReference>
<feature type="transmembrane region" description="Helical" evidence="8">
    <location>
        <begin position="1681"/>
        <end position="1704"/>
    </location>
</feature>
<keyword evidence="11" id="KW-1185">Reference proteome</keyword>
<feature type="transmembrane region" description="Helical" evidence="8">
    <location>
        <begin position="1453"/>
        <end position="1477"/>
    </location>
</feature>
<feature type="transmembrane region" description="Helical" evidence="8">
    <location>
        <begin position="924"/>
        <end position="950"/>
    </location>
</feature>
<dbReference type="InterPro" id="IPR007603">
    <property type="entry name" value="Choline_transptr-like"/>
</dbReference>
<evidence type="ECO:0000313" key="11">
    <source>
        <dbReference type="Proteomes" id="UP001515480"/>
    </source>
</evidence>
<evidence type="ECO:0000256" key="5">
    <source>
        <dbReference type="ARBA" id="ARBA00023136"/>
    </source>
</evidence>
<evidence type="ECO:0000256" key="2">
    <source>
        <dbReference type="ARBA" id="ARBA00007168"/>
    </source>
</evidence>
<name>A0AB34IX50_PRYPA</name>
<dbReference type="Pfam" id="PF04547">
    <property type="entry name" value="Anoctamin"/>
    <property type="match status" value="1"/>
</dbReference>
<accession>A0AB34IX50</accession>
<evidence type="ECO:0000256" key="6">
    <source>
        <dbReference type="PROSITE-ProRule" id="PRU00023"/>
    </source>
</evidence>
<feature type="transmembrane region" description="Helical" evidence="8">
    <location>
        <begin position="758"/>
        <end position="777"/>
    </location>
</feature>
<keyword evidence="5 8" id="KW-0472">Membrane</keyword>
<dbReference type="Pfam" id="PF00023">
    <property type="entry name" value="Ank"/>
    <property type="match status" value="1"/>
</dbReference>
<feature type="transmembrane region" description="Helical" evidence="8">
    <location>
        <begin position="1546"/>
        <end position="1568"/>
    </location>
</feature>
<feature type="transmembrane region" description="Helical" evidence="8">
    <location>
        <begin position="1381"/>
        <end position="1404"/>
    </location>
</feature>
<evidence type="ECO:0000256" key="7">
    <source>
        <dbReference type="SAM" id="MobiDB-lite"/>
    </source>
</evidence>
<evidence type="ECO:0000256" key="8">
    <source>
        <dbReference type="SAM" id="Phobius"/>
    </source>
</evidence>
<feature type="domain" description="Anoctamin transmembrane" evidence="9">
    <location>
        <begin position="537"/>
        <end position="998"/>
    </location>
</feature>
<dbReference type="InterPro" id="IPR049452">
    <property type="entry name" value="Anoctamin_TM"/>
</dbReference>
<dbReference type="PANTHER" id="PTHR12308:SF73">
    <property type="entry name" value="ANOCTAMIN"/>
    <property type="match status" value="1"/>
</dbReference>
<reference evidence="10 11" key="1">
    <citation type="journal article" date="2024" name="Science">
        <title>Giant polyketide synthase enzymes in the biosynthesis of giant marine polyether toxins.</title>
        <authorList>
            <person name="Fallon T.R."/>
            <person name="Shende V.V."/>
            <person name="Wierzbicki I.H."/>
            <person name="Pendleton A.L."/>
            <person name="Watervoot N.F."/>
            <person name="Auber R.P."/>
            <person name="Gonzalez D.J."/>
            <person name="Wisecaver J.H."/>
            <person name="Moore B.S."/>
        </authorList>
    </citation>
    <scope>NUCLEOTIDE SEQUENCE [LARGE SCALE GENOMIC DNA]</scope>
    <source>
        <strain evidence="10 11">12B1</strain>
    </source>
</reference>
<comment type="similarity">
    <text evidence="2">Belongs to the CTL (choline transporter-like) family.</text>
</comment>
<dbReference type="InterPro" id="IPR036770">
    <property type="entry name" value="Ankyrin_rpt-contain_sf"/>
</dbReference>
<feature type="region of interest" description="Disordered" evidence="7">
    <location>
        <begin position="1098"/>
        <end position="1117"/>
    </location>
</feature>
<organism evidence="10 11">
    <name type="scientific">Prymnesium parvum</name>
    <name type="common">Toxic golden alga</name>
    <dbReference type="NCBI Taxonomy" id="97485"/>
    <lineage>
        <taxon>Eukaryota</taxon>
        <taxon>Haptista</taxon>
        <taxon>Haptophyta</taxon>
        <taxon>Prymnesiophyceae</taxon>
        <taxon>Prymnesiales</taxon>
        <taxon>Prymnesiaceae</taxon>
        <taxon>Prymnesium</taxon>
    </lineage>
</organism>
<dbReference type="SUPFAM" id="SSF48403">
    <property type="entry name" value="Ankyrin repeat"/>
    <property type="match status" value="1"/>
</dbReference>
<dbReference type="GO" id="GO:0016020">
    <property type="term" value="C:membrane"/>
    <property type="evidence" value="ECO:0007669"/>
    <property type="project" value="UniProtKB-SubCell"/>
</dbReference>
<evidence type="ECO:0000256" key="3">
    <source>
        <dbReference type="ARBA" id="ARBA00022692"/>
    </source>
</evidence>
<feature type="compositionally biased region" description="Polar residues" evidence="7">
    <location>
        <begin position="1939"/>
        <end position="1949"/>
    </location>
</feature>
<gene>
    <name evidence="10" type="ORF">AB1Y20_007472</name>
</gene>
<dbReference type="EMBL" id="JBGBPQ010000017">
    <property type="protein sequence ID" value="KAL1507864.1"/>
    <property type="molecule type" value="Genomic_DNA"/>
</dbReference>
<feature type="compositionally biased region" description="Basic and acidic residues" evidence="7">
    <location>
        <begin position="1986"/>
        <end position="2000"/>
    </location>
</feature>
<feature type="repeat" description="ANK" evidence="6">
    <location>
        <begin position="39"/>
        <end position="71"/>
    </location>
</feature>
<feature type="transmembrane region" description="Helical" evidence="8">
    <location>
        <begin position="683"/>
        <end position="707"/>
    </location>
</feature>
<feature type="transmembrane region" description="Helical" evidence="8">
    <location>
        <begin position="1498"/>
        <end position="1526"/>
    </location>
</feature>
<dbReference type="Pfam" id="PF04515">
    <property type="entry name" value="Choline_transpo"/>
    <property type="match status" value="1"/>
</dbReference>
<evidence type="ECO:0000259" key="9">
    <source>
        <dbReference type="Pfam" id="PF04547"/>
    </source>
</evidence>
<feature type="region of interest" description="Disordered" evidence="7">
    <location>
        <begin position="171"/>
        <end position="303"/>
    </location>
</feature>
<dbReference type="InterPro" id="IPR007632">
    <property type="entry name" value="Anoctamin"/>
</dbReference>
<comment type="subcellular location">
    <subcellularLocation>
        <location evidence="1">Membrane</location>
        <topology evidence="1">Multi-pass membrane protein</topology>
    </subcellularLocation>
</comment>
<feature type="transmembrane region" description="Helical" evidence="8">
    <location>
        <begin position="719"/>
        <end position="737"/>
    </location>
</feature>
<dbReference type="Gene3D" id="1.25.40.20">
    <property type="entry name" value="Ankyrin repeat-containing domain"/>
    <property type="match status" value="1"/>
</dbReference>
<feature type="transmembrane region" description="Helical" evidence="8">
    <location>
        <begin position="876"/>
        <end position="903"/>
    </location>
</feature>
<feature type="compositionally biased region" description="Basic and acidic residues" evidence="7">
    <location>
        <begin position="2030"/>
        <end position="2054"/>
    </location>
</feature>
<feature type="repeat" description="ANK" evidence="6">
    <location>
        <begin position="72"/>
        <end position="97"/>
    </location>
</feature>
<evidence type="ECO:0000313" key="10">
    <source>
        <dbReference type="EMBL" id="KAL1507864.1"/>
    </source>
</evidence>
<keyword evidence="6" id="KW-0040">ANK repeat</keyword>
<feature type="transmembrane region" description="Helical" evidence="8">
    <location>
        <begin position="1646"/>
        <end position="1669"/>
    </location>
</feature>
<feature type="repeat" description="ANK" evidence="6">
    <location>
        <begin position="108"/>
        <end position="146"/>
    </location>
</feature>
<proteinExistence type="inferred from homology"/>
<protein>
    <recommendedName>
        <fullName evidence="9">Anoctamin transmembrane domain-containing protein</fullName>
    </recommendedName>
</protein>
<comment type="caution">
    <text evidence="10">The sequence shown here is derived from an EMBL/GenBank/DDBJ whole genome shotgun (WGS) entry which is preliminary data.</text>
</comment>
<feature type="transmembrane region" description="Helical" evidence="8">
    <location>
        <begin position="1716"/>
        <end position="1734"/>
    </location>
</feature>
<dbReference type="GO" id="GO:0005254">
    <property type="term" value="F:chloride channel activity"/>
    <property type="evidence" value="ECO:0007669"/>
    <property type="project" value="TreeGrafter"/>
</dbReference>
<dbReference type="SMART" id="SM00248">
    <property type="entry name" value="ANK"/>
    <property type="match status" value="3"/>
</dbReference>
<dbReference type="InterPro" id="IPR002110">
    <property type="entry name" value="Ankyrin_rpt"/>
</dbReference>
<feature type="compositionally biased region" description="Basic and acidic residues" evidence="7">
    <location>
        <begin position="1862"/>
        <end position="1875"/>
    </location>
</feature>
<keyword evidence="3 8" id="KW-0812">Transmembrane</keyword>